<dbReference type="SUPFAM" id="SSF143555">
    <property type="entry name" value="FwdE-like"/>
    <property type="match status" value="1"/>
</dbReference>
<dbReference type="Proteomes" id="UP000231203">
    <property type="component" value="Unassembled WGS sequence"/>
</dbReference>
<dbReference type="InterPro" id="IPR003814">
    <property type="entry name" value="FmdEsu_dom"/>
</dbReference>
<dbReference type="Pfam" id="PF02663">
    <property type="entry name" value="FmdE"/>
    <property type="match status" value="1"/>
</dbReference>
<organism evidence="2 3">
    <name type="scientific">Desulfobacter postgatei</name>
    <dbReference type="NCBI Taxonomy" id="2293"/>
    <lineage>
        <taxon>Bacteria</taxon>
        <taxon>Pseudomonadati</taxon>
        <taxon>Thermodesulfobacteriota</taxon>
        <taxon>Desulfobacteria</taxon>
        <taxon>Desulfobacterales</taxon>
        <taxon>Desulfobacteraceae</taxon>
        <taxon>Desulfobacter</taxon>
    </lineage>
</organism>
<dbReference type="AlphaFoldDB" id="A0A2G6MTU3"/>
<dbReference type="Gene3D" id="3.30.1330.130">
    <property type="match status" value="1"/>
</dbReference>
<evidence type="ECO:0000259" key="1">
    <source>
        <dbReference type="Pfam" id="PF02663"/>
    </source>
</evidence>
<feature type="domain" description="Formylmethanofuran dehydrogenase subunit E" evidence="1">
    <location>
        <begin position="18"/>
        <end position="154"/>
    </location>
</feature>
<dbReference type="InterPro" id="IPR026328">
    <property type="entry name" value="FmdE"/>
</dbReference>
<protein>
    <submittedName>
        <fullName evidence="2">Formylmethanofuran dehydrogenase</fullName>
    </submittedName>
</protein>
<dbReference type="EMBL" id="PDTI01000007">
    <property type="protein sequence ID" value="PIE63435.1"/>
    <property type="molecule type" value="Genomic_DNA"/>
</dbReference>
<dbReference type="PIRSF" id="PIRSF006578">
    <property type="entry name" value="FwdE"/>
    <property type="match status" value="1"/>
</dbReference>
<dbReference type="PANTHER" id="PTHR39418:SF1">
    <property type="entry name" value="DEHYDROGENASE"/>
    <property type="match status" value="1"/>
</dbReference>
<comment type="caution">
    <text evidence="2">The sequence shown here is derived from an EMBL/GenBank/DDBJ whole genome shotgun (WGS) entry which is preliminary data.</text>
</comment>
<dbReference type="InterPro" id="IPR053194">
    <property type="entry name" value="tRNA_methyltr_O"/>
</dbReference>
<gene>
    <name evidence="2" type="ORF">CSA25_00415</name>
</gene>
<sequence length="206" mass="23282">MPELPMEKQNLLQKCVEFHGHLCPGLAFGFQAAMAAMDFFSEARAVDEEIVAIVETNACGTDAIQVITGCTFGKGNFIFKDYGKNAFTFVSRNSGKGVRIARKYDPEPLLTPRHQELMQRIRQDKADQADHDEFWGLHREKSMRILEQEPEGLFSIAETTLTMPPKAKIEPSHQCDRCKEPTMASRLTQADGRFFCQGCMPDIDFQ</sequence>
<dbReference type="PANTHER" id="PTHR39418">
    <property type="entry name" value="DEHYDROGENASE-RELATED"/>
    <property type="match status" value="1"/>
</dbReference>
<name>A0A2G6MTU3_9BACT</name>
<accession>A0A2G6MTU3</accession>
<reference evidence="2 3" key="1">
    <citation type="submission" date="2017-10" db="EMBL/GenBank/DDBJ databases">
        <title>Novel microbial diversity and functional potential in the marine mammal oral microbiome.</title>
        <authorList>
            <person name="Dudek N.K."/>
            <person name="Sun C.L."/>
            <person name="Burstein D."/>
            <person name="Kantor R.S."/>
            <person name="Aliaga Goltsman D.S."/>
            <person name="Bik E.M."/>
            <person name="Thomas B.C."/>
            <person name="Banfield J.F."/>
            <person name="Relman D.A."/>
        </authorList>
    </citation>
    <scope>NUCLEOTIDE SEQUENCE [LARGE SCALE GENOMIC DNA]</scope>
    <source>
        <strain evidence="2">DOLJORAL78_47_202</strain>
    </source>
</reference>
<evidence type="ECO:0000313" key="3">
    <source>
        <dbReference type="Proteomes" id="UP000231203"/>
    </source>
</evidence>
<evidence type="ECO:0000313" key="2">
    <source>
        <dbReference type="EMBL" id="PIE63435.1"/>
    </source>
</evidence>
<proteinExistence type="predicted"/>